<feature type="domain" description="RNA ligase 2 C-terminal" evidence="2">
    <location>
        <begin position="237"/>
        <end position="311"/>
    </location>
</feature>
<dbReference type="KEGG" id="vg:77948200"/>
<organism evidence="3 4">
    <name type="scientific">Cronobacter phage A24</name>
    <dbReference type="NCBI Taxonomy" id="2795745"/>
    <lineage>
        <taxon>Viruses</taxon>
        <taxon>Duplodnaviria</taxon>
        <taxon>Heunggongvirae</taxon>
        <taxon>Uroviricota</taxon>
        <taxon>Caudoviricetes</taxon>
        <taxon>Grimontviridae</taxon>
        <taxon>Crifsvirus</taxon>
        <taxon>Crifsvirus A24</taxon>
    </lineage>
</organism>
<dbReference type="EMBL" id="MW343794">
    <property type="protein sequence ID" value="QQG33690.1"/>
    <property type="molecule type" value="Genomic_DNA"/>
</dbReference>
<dbReference type="Gene3D" id="1.10.10.1810">
    <property type="entry name" value="RNA ligase"/>
    <property type="match status" value="1"/>
</dbReference>
<dbReference type="SUPFAM" id="SSF56091">
    <property type="entry name" value="DNA ligase/mRNA capping enzyme, catalytic domain"/>
    <property type="match status" value="1"/>
</dbReference>
<dbReference type="InterPro" id="IPR041948">
    <property type="entry name" value="Rnl1/2_C_sf"/>
</dbReference>
<sequence length="322" mass="36347">MKFEKFQSLINESMKNVGGFLRDSSFGKRKAVVTEKIHGANFSVYFGCKDNVVGINFASRSQMLCPETNFMNCQRYFTEEKIQELLEHASTIMALDKCELRFIGEIYGGMDIAGIKPVQREVHYSGDIGFRVFHAQIANNETGEVFDYNWKNVKALASDFGFEVVPIVAEGLTFEQAYALDQKVKSALSDKDQICEGYCIRVDADGEEGQAPLIFKKRNTDFLETKGTVKAPQNTVEQTELGMEAMARIGSFITPQRVSNVNSHHGYSSPKDFQNLMAAVLEDVLDEYKKEYDVDLRNEPVWKEIKRSVGAQVVPLVREVLL</sequence>
<dbReference type="GeneID" id="77948200"/>
<accession>A0A7T5UF09</accession>
<dbReference type="InterPro" id="IPR021122">
    <property type="entry name" value="RNA_ligase_dom_REL/Rnl2"/>
</dbReference>
<keyword evidence="4" id="KW-1185">Reference proteome</keyword>
<evidence type="ECO:0000259" key="2">
    <source>
        <dbReference type="Pfam" id="PF18043"/>
    </source>
</evidence>
<evidence type="ECO:0000313" key="4">
    <source>
        <dbReference type="Proteomes" id="UP000595896"/>
    </source>
</evidence>
<dbReference type="InterPro" id="IPR040609">
    <property type="entry name" value="Rnl2_C"/>
</dbReference>
<dbReference type="Proteomes" id="UP000595896">
    <property type="component" value="Segment"/>
</dbReference>
<dbReference type="Pfam" id="PF09414">
    <property type="entry name" value="RNA_ligase"/>
    <property type="match status" value="1"/>
</dbReference>
<dbReference type="RefSeq" id="YP_010671938.1">
    <property type="nucleotide sequence ID" value="NC_070973.1"/>
</dbReference>
<protein>
    <submittedName>
        <fullName evidence="3">RNA ligase 2</fullName>
    </submittedName>
</protein>
<evidence type="ECO:0000259" key="1">
    <source>
        <dbReference type="Pfam" id="PF09414"/>
    </source>
</evidence>
<name>A0A7T5UF09_9CAUD</name>
<feature type="domain" description="RNA ligase" evidence="1">
    <location>
        <begin position="31"/>
        <end position="206"/>
    </location>
</feature>
<dbReference type="GO" id="GO:0016874">
    <property type="term" value="F:ligase activity"/>
    <property type="evidence" value="ECO:0007669"/>
    <property type="project" value="UniProtKB-KW"/>
</dbReference>
<reference evidence="3 4" key="1">
    <citation type="submission" date="2020-12" db="EMBL/GenBank/DDBJ databases">
        <authorList>
            <person name="Luo D."/>
            <person name="Li C."/>
            <person name="Zeng H."/>
        </authorList>
    </citation>
    <scope>NUCLEOTIDE SEQUENCE [LARGE SCALE GENOMIC DNA]</scope>
</reference>
<dbReference type="Pfam" id="PF18043">
    <property type="entry name" value="T4_Rnl2_C"/>
    <property type="match status" value="1"/>
</dbReference>
<dbReference type="Gene3D" id="3.30.470.30">
    <property type="entry name" value="DNA ligase/mRNA capping enzyme"/>
    <property type="match status" value="1"/>
</dbReference>
<keyword evidence="3" id="KW-0436">Ligase</keyword>
<evidence type="ECO:0000313" key="3">
    <source>
        <dbReference type="EMBL" id="QQG33690.1"/>
    </source>
</evidence>
<dbReference type="Gene3D" id="3.30.1490.70">
    <property type="match status" value="1"/>
</dbReference>
<proteinExistence type="predicted"/>